<evidence type="ECO:0000256" key="11">
    <source>
        <dbReference type="SAM" id="MobiDB-lite"/>
    </source>
</evidence>
<dbReference type="GO" id="GO:0008289">
    <property type="term" value="F:lipid binding"/>
    <property type="evidence" value="ECO:0007669"/>
    <property type="project" value="UniProtKB-KW"/>
</dbReference>
<keyword evidence="7" id="KW-0446">Lipid-binding</keyword>
<keyword evidence="3" id="KW-0217">Developmental protein</keyword>
<dbReference type="SMART" id="SM00392">
    <property type="entry name" value="PROF"/>
    <property type="match status" value="1"/>
</dbReference>
<protein>
    <recommendedName>
        <fullName evidence="10">Profilin</fullName>
    </recommendedName>
</protein>
<evidence type="ECO:0000256" key="7">
    <source>
        <dbReference type="ARBA" id="ARBA00023121"/>
    </source>
</evidence>
<reference evidence="13" key="1">
    <citation type="journal article" date="2011" name="Genome Biol.">
        <title>Comparative genomics of the social amoebae Dictyostelium discoideum and Dictyostelium purpureum.</title>
        <authorList>
            <consortium name="US DOE Joint Genome Institute (JGI-PGF)"/>
            <person name="Sucgang R."/>
            <person name="Kuo A."/>
            <person name="Tian X."/>
            <person name="Salerno W."/>
            <person name="Parikh A."/>
            <person name="Feasley C.L."/>
            <person name="Dalin E."/>
            <person name="Tu H."/>
            <person name="Huang E."/>
            <person name="Barry K."/>
            <person name="Lindquist E."/>
            <person name="Shapiro H."/>
            <person name="Bruce D."/>
            <person name="Schmutz J."/>
            <person name="Salamov A."/>
            <person name="Fey P."/>
            <person name="Gaudet P."/>
            <person name="Anjard C."/>
            <person name="Babu M.M."/>
            <person name="Basu S."/>
            <person name="Bushmanova Y."/>
            <person name="van der Wel H."/>
            <person name="Katoh-Kurasawa M."/>
            <person name="Dinh C."/>
            <person name="Coutinho P.M."/>
            <person name="Saito T."/>
            <person name="Elias M."/>
            <person name="Schaap P."/>
            <person name="Kay R.R."/>
            <person name="Henrissat B."/>
            <person name="Eichinger L."/>
            <person name="Rivero F."/>
            <person name="Putnam N.H."/>
            <person name="West C.M."/>
            <person name="Loomis W.F."/>
            <person name="Chisholm R.L."/>
            <person name="Shaulsky G."/>
            <person name="Strassmann J.E."/>
            <person name="Queller D.C."/>
            <person name="Kuspa A."/>
            <person name="Grigoriev I.V."/>
        </authorList>
    </citation>
    <scope>NUCLEOTIDE SEQUENCE [LARGE SCALE GENOMIC DNA]</scope>
    <source>
        <strain evidence="13">QSDP1</strain>
    </source>
</reference>
<dbReference type="InterPro" id="IPR048278">
    <property type="entry name" value="PFN"/>
</dbReference>
<feature type="region of interest" description="Disordered" evidence="11">
    <location>
        <begin position="33"/>
        <end position="117"/>
    </location>
</feature>
<dbReference type="OMA" id="PWRKIFF"/>
<dbReference type="Pfam" id="PF00235">
    <property type="entry name" value="Profilin"/>
    <property type="match status" value="1"/>
</dbReference>
<sequence length="657" mass="73732">MNKNFIVGEDDEPTDELTSEIIKIFKDYNVELKPDQIKEDLPKKKKEEEKEQLKNEDDQYGVEYDNDEDEYNDYEDNDDNEDYYDDYNNSDDDGNDIVLKETINNKPNNNSNSKNNNYNIYNYNNNNNKNFYSDNYKNNSISININNNNNNISNDNNNNNKSSKYNSEFSTVKQHENSFNSSVSTILDDSEVVTKFLTSQGILTLGSLAIMEDDSIQVLSYTIECADTEAIKIFQEISRDVIKASQCSTEPRSYINPNFSICQVNHSSSIMVLNGTTLNDEKNLRKLDIHTIGQLASASDRVIISADSRLSLFSFMAKRFLEYIKNKPYAYSPMPLASLSVIKTEDKSKLKSVYYYCSIEVADYIKVQGCIKSAKLLFEEFMNSPKESRFNHPWRKIYFSFRLAASKYCKNLDPTDLDVYSYLLWRSTSSRGLSSDNCVGGVLAIQCFYSPVPPGIDLGVYSKEFEVKIEVDIEDLLKSPTTQVFYCISDNQSSNLLNKDIWIKATKDDLIRESSSDSWKNYVDGSDPKLTTPHCSIITLSDSNLIGAGFAQAAIIGLDGNEWAKSAGFGLKGTEGKTLAGLFSKQDPGAGVSVNGNKYMTLKTDSRSLYGKKGSGGVVCVKTGTCVLIGVYDDKLQPGAAANAVEKLADYLIDNNC</sequence>
<evidence type="ECO:0000256" key="2">
    <source>
        <dbReference type="ARBA" id="ARBA00010058"/>
    </source>
</evidence>
<dbReference type="OrthoDB" id="20827at2759"/>
<dbReference type="AlphaFoldDB" id="F0ZJC6"/>
<dbReference type="SUPFAM" id="SSF55770">
    <property type="entry name" value="Profilin (actin-binding protein)"/>
    <property type="match status" value="1"/>
</dbReference>
<evidence type="ECO:0000256" key="6">
    <source>
        <dbReference type="ARBA" id="ARBA00022871"/>
    </source>
</evidence>
<keyword evidence="6" id="KW-0744">Spermatogenesis</keyword>
<dbReference type="RefSeq" id="XP_003287528.1">
    <property type="nucleotide sequence ID" value="XM_003287480.1"/>
</dbReference>
<proteinExistence type="inferred from homology"/>
<evidence type="ECO:0000256" key="8">
    <source>
        <dbReference type="ARBA" id="ARBA00025549"/>
    </source>
</evidence>
<accession>F0ZJC6</accession>
<dbReference type="EMBL" id="GL871042">
    <property type="protein sequence ID" value="EGC35955.1"/>
    <property type="molecule type" value="Genomic_DNA"/>
</dbReference>
<dbReference type="VEuPathDB" id="AmoebaDB:DICPUDRAFT_151634"/>
<dbReference type="PRINTS" id="PR01640">
    <property type="entry name" value="PROFILINPLNT"/>
</dbReference>
<comment type="function">
    <text evidence="8">Binds to actin and affects the structure of the cytoskeleton. At high concentrations, profilin prevents the polymerization of actin, whereas it enhances it at low concentrations. By binding to PIP2, it inhibits the formation of IP3 and DG.</text>
</comment>
<dbReference type="InterPro" id="IPR005455">
    <property type="entry name" value="PFN_euk"/>
</dbReference>
<evidence type="ECO:0000313" key="13">
    <source>
        <dbReference type="Proteomes" id="UP000001064"/>
    </source>
</evidence>
<dbReference type="GO" id="GO:0007283">
    <property type="term" value="P:spermatogenesis"/>
    <property type="evidence" value="ECO:0007669"/>
    <property type="project" value="UniProtKB-KW"/>
</dbReference>
<feature type="compositionally biased region" description="Low complexity" evidence="11">
    <location>
        <begin position="104"/>
        <end position="117"/>
    </location>
</feature>
<dbReference type="eggNOG" id="KOG1755">
    <property type="taxonomic scope" value="Eukaryota"/>
</dbReference>
<dbReference type="InParanoid" id="F0ZJC6"/>
<dbReference type="GeneID" id="10500489"/>
<dbReference type="PRINTS" id="PR00392">
    <property type="entry name" value="PROFILIN"/>
</dbReference>
<organism evidence="12 13">
    <name type="scientific">Dictyostelium purpureum</name>
    <name type="common">Slime mold</name>
    <dbReference type="NCBI Taxonomy" id="5786"/>
    <lineage>
        <taxon>Eukaryota</taxon>
        <taxon>Amoebozoa</taxon>
        <taxon>Evosea</taxon>
        <taxon>Eumycetozoa</taxon>
        <taxon>Dictyostelia</taxon>
        <taxon>Dictyosteliales</taxon>
        <taxon>Dictyosteliaceae</taxon>
        <taxon>Dictyostelium</taxon>
    </lineage>
</organism>
<dbReference type="FunCoup" id="F0ZJC6">
    <property type="interactions" value="743"/>
</dbReference>
<comment type="function">
    <text evidence="9">Involved in male fertility. Required for manchette development and acrosome biogenesis during spermiogenesis. Binds in vitro to phospholipids, including phosphatidylinositol 3-phosphate (PtdIns(3)P), phosphatidylinositol 4,5-bisphosphate (PtdIns(4,5)P2), phosphatidylinositol 4-phosphate (PtdIns(4)P) and phosphatidic acid (PA). Contrary to other profilin family members, does not bind to actin in vitro.</text>
</comment>
<evidence type="ECO:0000256" key="9">
    <source>
        <dbReference type="ARBA" id="ARBA00059169"/>
    </source>
</evidence>
<feature type="compositionally biased region" description="Basic and acidic residues" evidence="11">
    <location>
        <begin position="33"/>
        <end position="57"/>
    </location>
</feature>
<name>F0ZJC6_DICPU</name>
<evidence type="ECO:0000256" key="1">
    <source>
        <dbReference type="ARBA" id="ARBA00004496"/>
    </source>
</evidence>
<gene>
    <name evidence="12" type="ORF">DICPUDRAFT_151634</name>
</gene>
<dbReference type="GO" id="GO:0030154">
    <property type="term" value="P:cell differentiation"/>
    <property type="evidence" value="ECO:0007669"/>
    <property type="project" value="UniProtKB-KW"/>
</dbReference>
<dbReference type="GO" id="GO:0005938">
    <property type="term" value="C:cell cortex"/>
    <property type="evidence" value="ECO:0000318"/>
    <property type="project" value="GO_Central"/>
</dbReference>
<dbReference type="FunFam" id="3.30.450.30:FF:000007">
    <property type="entry name" value="Profilin"/>
    <property type="match status" value="1"/>
</dbReference>
<dbReference type="CDD" id="cd00148">
    <property type="entry name" value="PROF"/>
    <property type="match status" value="1"/>
</dbReference>
<keyword evidence="10" id="KW-0009">Actin-binding</keyword>
<dbReference type="PANTHER" id="PTHR11604:SF3">
    <property type="entry name" value="PROFILIN-2"/>
    <property type="match status" value="1"/>
</dbReference>
<evidence type="ECO:0000256" key="3">
    <source>
        <dbReference type="ARBA" id="ARBA00022473"/>
    </source>
</evidence>
<feature type="compositionally biased region" description="Acidic residues" evidence="11">
    <location>
        <begin position="58"/>
        <end position="95"/>
    </location>
</feature>
<dbReference type="Gene3D" id="3.30.450.30">
    <property type="entry name" value="Dynein light chain 2a, cytoplasmic"/>
    <property type="match status" value="1"/>
</dbReference>
<dbReference type="GO" id="GO:0003785">
    <property type="term" value="F:actin monomer binding"/>
    <property type="evidence" value="ECO:0000318"/>
    <property type="project" value="GO_Central"/>
</dbReference>
<dbReference type="STRING" id="5786.F0ZJC6"/>
<keyword evidence="13" id="KW-1185">Reference proteome</keyword>
<keyword evidence="4" id="KW-0963">Cytoplasm</keyword>
<dbReference type="Proteomes" id="UP000001064">
    <property type="component" value="Unassembled WGS sequence"/>
</dbReference>
<dbReference type="InterPro" id="IPR036140">
    <property type="entry name" value="PFN_sf"/>
</dbReference>
<comment type="similarity">
    <text evidence="2 10">Belongs to the profilin family.</text>
</comment>
<evidence type="ECO:0000256" key="5">
    <source>
        <dbReference type="ARBA" id="ARBA00022782"/>
    </source>
</evidence>
<dbReference type="PANTHER" id="PTHR11604">
    <property type="entry name" value="PROFILIN"/>
    <property type="match status" value="1"/>
</dbReference>
<dbReference type="KEGG" id="dpp:DICPUDRAFT_151634"/>
<keyword evidence="5" id="KW-0221">Differentiation</keyword>
<evidence type="ECO:0000313" key="12">
    <source>
        <dbReference type="EMBL" id="EGC35955.1"/>
    </source>
</evidence>
<evidence type="ECO:0000256" key="10">
    <source>
        <dbReference type="RuleBase" id="RU003909"/>
    </source>
</evidence>
<comment type="subcellular location">
    <subcellularLocation>
        <location evidence="1">Cytoplasm</location>
    </subcellularLocation>
</comment>
<evidence type="ECO:0000256" key="4">
    <source>
        <dbReference type="ARBA" id="ARBA00022490"/>
    </source>
</evidence>